<dbReference type="RefSeq" id="WP_003378075.1">
    <property type="nucleotide sequence ID" value="NZ_JAAMYB010000015.1"/>
</dbReference>
<dbReference type="EMBL" id="JAAMYB010000015">
    <property type="protein sequence ID" value="MCD3195717.1"/>
    <property type="molecule type" value="Genomic_DNA"/>
</dbReference>
<protein>
    <recommendedName>
        <fullName evidence="3">TIR domain-containing protein</fullName>
    </recommendedName>
</protein>
<proteinExistence type="predicted"/>
<dbReference type="AlphaFoldDB" id="A0A9Q3Z0C4"/>
<dbReference type="Proteomes" id="UP000813637">
    <property type="component" value="Unassembled WGS sequence"/>
</dbReference>
<name>A0A9Q3Z0C4_CLOBO</name>
<accession>A0A9Q3Z0C4</accession>
<evidence type="ECO:0008006" key="3">
    <source>
        <dbReference type="Google" id="ProtNLM"/>
    </source>
</evidence>
<evidence type="ECO:0000313" key="2">
    <source>
        <dbReference type="Proteomes" id="UP000813637"/>
    </source>
</evidence>
<comment type="caution">
    <text evidence="1">The sequence shown here is derived from an EMBL/GenBank/DDBJ whole genome shotgun (WGS) entry which is preliminary data.</text>
</comment>
<organism evidence="1 2">
    <name type="scientific">Clostridium botulinum C</name>
    <dbReference type="NCBI Taxonomy" id="36828"/>
    <lineage>
        <taxon>Bacteria</taxon>
        <taxon>Bacillati</taxon>
        <taxon>Bacillota</taxon>
        <taxon>Clostridia</taxon>
        <taxon>Eubacteriales</taxon>
        <taxon>Clostridiaceae</taxon>
        <taxon>Clostridium</taxon>
    </lineage>
</organism>
<gene>
    <name evidence="1" type="ORF">G8S53_10560</name>
</gene>
<reference evidence="1" key="1">
    <citation type="submission" date="2020-02" db="EMBL/GenBank/DDBJ databases">
        <authorList>
            <person name="Fillo S."/>
            <person name="Giordani F."/>
            <person name="Tonon E."/>
            <person name="Drigo I."/>
            <person name="Anselmo A."/>
            <person name="Fortunato A."/>
            <person name="Bano L."/>
            <person name="Lista F."/>
        </authorList>
    </citation>
    <scope>NUCLEOTIDE SEQUENCE</scope>
    <source>
        <strain evidence="1">IZSVe-TV_9877_3_12</strain>
    </source>
</reference>
<evidence type="ECO:0000313" key="1">
    <source>
        <dbReference type="EMBL" id="MCD3195717.1"/>
    </source>
</evidence>
<sequence length="267" mass="30986">MFTGFNLKIDEQSKDFLIKNYYDDGKEIFDGIKKDIKSELESYIGIDGCIDCTKLQDEWFPQLDNHIFLSHSHADEDIAIGLAGWLNKNFGLDVFIDSCVWNYCDDLLRTLDNEYCLNDGGETYNYTSRNHTTTHVHMMLSTALNKMINKTECIIFLNTDNSILNTKDVVNTQTKSAWIYSEINTTMIVKRVIPDRLQEYLIEKKSLNEAYNKVPLKTKYDINLKHLFPLEFYELNKVCITKTNTSKDALDALDALYFLKGIDKKNF</sequence>
<reference evidence="1" key="2">
    <citation type="journal article" date="2021" name="Microorganisms">
        <title>Extensive Genome Exploration of Clostridium botulinum Group III Field Strains.</title>
        <authorList>
            <person name="Fillo S."/>
            <person name="Giordani F."/>
            <person name="Tonon E."/>
            <person name="Drigo I."/>
            <person name="Anselmo A."/>
            <person name="Fortunato A."/>
            <person name="Lista F."/>
            <person name="Bano L."/>
        </authorList>
    </citation>
    <scope>NUCLEOTIDE SEQUENCE</scope>
    <source>
        <strain evidence="1">IZSVe-TV_9877_3_12</strain>
    </source>
</reference>